<evidence type="ECO:0008006" key="2">
    <source>
        <dbReference type="Google" id="ProtNLM"/>
    </source>
</evidence>
<evidence type="ECO:0000313" key="1">
    <source>
        <dbReference type="EMBL" id="CAE0494535.1"/>
    </source>
</evidence>
<dbReference type="PANTHER" id="PTHR31984">
    <property type="entry name" value="TRANSPORTER, PUTATIVE (DUF179)-RELATED"/>
    <property type="match status" value="1"/>
</dbReference>
<sequence length="312" mass="34393">MKLHSSSSITCHASRHSLNCIASTARASSRCVASTFPLGPLQLTARRPVQPARSAEGDVPQLDQDWREFRRKLLAQEKPEYKGRESEMNMELLRIQDPSLAAEGVWAHPTTTIEQGGVLLATIRAPEILMQDRMEQVVIFILSHKPEGSLGLILNRPSGQLLGKGRGGVRFPIANAPDRMQETFADSRVYVGGFTAQNFFHMMHPHDLPGSVKVLDGIYMGGVSAAVDKVATGKLPPSSFKFFSGAVVWEPKQLEREIKAGCWYTAACSRSLVLKPCLQLPTPLWREMLLLMGGEFFEVAQDAYEGDEVSGE</sequence>
<organism evidence="1">
    <name type="scientific">Dunaliella tertiolecta</name>
    <name type="common">Green alga</name>
    <dbReference type="NCBI Taxonomy" id="3047"/>
    <lineage>
        <taxon>Eukaryota</taxon>
        <taxon>Viridiplantae</taxon>
        <taxon>Chlorophyta</taxon>
        <taxon>core chlorophytes</taxon>
        <taxon>Chlorophyceae</taxon>
        <taxon>CS clade</taxon>
        <taxon>Chlamydomonadales</taxon>
        <taxon>Dunaliellaceae</taxon>
        <taxon>Dunaliella</taxon>
    </lineage>
</organism>
<proteinExistence type="predicted"/>
<reference evidence="1" key="1">
    <citation type="submission" date="2021-01" db="EMBL/GenBank/DDBJ databases">
        <authorList>
            <person name="Corre E."/>
            <person name="Pelletier E."/>
            <person name="Niang G."/>
            <person name="Scheremetjew M."/>
            <person name="Finn R."/>
            <person name="Kale V."/>
            <person name="Holt S."/>
            <person name="Cochrane G."/>
            <person name="Meng A."/>
            <person name="Brown T."/>
            <person name="Cohen L."/>
        </authorList>
    </citation>
    <scope>NUCLEOTIDE SEQUENCE</scope>
    <source>
        <strain evidence="1">CCMP1320</strain>
    </source>
</reference>
<protein>
    <recommendedName>
        <fullName evidence="2">YqgE/AlgH family protein</fullName>
    </recommendedName>
</protein>
<dbReference type="InterPro" id="IPR003774">
    <property type="entry name" value="AlgH-like"/>
</dbReference>
<gene>
    <name evidence="1" type="ORF">DTER00134_LOCUS9608</name>
</gene>
<dbReference type="AlphaFoldDB" id="A0A7S3VM60"/>
<dbReference type="Gene3D" id="3.40.1740.10">
    <property type="entry name" value="VC0467-like"/>
    <property type="match status" value="1"/>
</dbReference>
<dbReference type="Pfam" id="PF02622">
    <property type="entry name" value="DUF179"/>
    <property type="match status" value="1"/>
</dbReference>
<dbReference type="EMBL" id="HBIP01016440">
    <property type="protein sequence ID" value="CAE0494535.1"/>
    <property type="molecule type" value="Transcribed_RNA"/>
</dbReference>
<accession>A0A7S3VM60</accession>
<dbReference type="PANTHER" id="PTHR31984:SF18">
    <property type="entry name" value="TRANSCRIPTIONAL REGULATOR"/>
    <property type="match status" value="1"/>
</dbReference>
<name>A0A7S3VM60_DUNTE</name>
<dbReference type="SUPFAM" id="SSF143456">
    <property type="entry name" value="VC0467-like"/>
    <property type="match status" value="1"/>
</dbReference>